<dbReference type="RefSeq" id="WP_345134621.1">
    <property type="nucleotide sequence ID" value="NZ_BAABAT010000028.1"/>
</dbReference>
<dbReference type="PANTHER" id="PTHR45527">
    <property type="entry name" value="NONRIBOSOMAL PEPTIDE SYNTHETASE"/>
    <property type="match status" value="1"/>
</dbReference>
<dbReference type="Gene3D" id="3.30.559.10">
    <property type="entry name" value="Chloramphenicol acetyltransferase-like domain"/>
    <property type="match status" value="1"/>
</dbReference>
<keyword evidence="3" id="KW-1185">Reference proteome</keyword>
<feature type="domain" description="Condensation" evidence="1">
    <location>
        <begin position="60"/>
        <end position="331"/>
    </location>
</feature>
<sequence length="425" mass="46086">MHAAPDRISVGFQGDGAGEGPLSWGQLENWSAIVKQGTWIPLGGVKALAEGTTVDEVVAELRYLMTRYEPMRTRLRFAADGTPTQVVHAAGEIDLQIVDAGAADPARVAEELCEAWSGKQLDFATEWPLRMAVVRQGERLSHMAVLVSHLVTDAAGAMTMLAEVAERTSTPVPGPQPLAQAQWQASPAGQRHDAAARRYWEGILQTVAPERFPRPAAVESPRYWHGEFTSPALGLAARRWAAETGADTTTVLLAAYAGALTRVTGVDPVVIRPIVSNRFRPGLAGVVCTLAQAGLLSVPAAGLRFPELLERTRRVTMAAYKYAYFHHTQMERLRDRVNAERGVEIELGCYFNDRRGPGRDEAPIEPGESALRWVAAQDAPSFEPLFVHVDDAPGTLRLSLYLDAAHFSPAAAEELMAGMERLVAG</sequence>
<evidence type="ECO:0000313" key="2">
    <source>
        <dbReference type="EMBL" id="GAA4257631.1"/>
    </source>
</evidence>
<comment type="caution">
    <text evidence="2">The sequence shown here is derived from an EMBL/GenBank/DDBJ whole genome shotgun (WGS) entry which is preliminary data.</text>
</comment>
<accession>A0ABP8DJX9</accession>
<reference evidence="3" key="1">
    <citation type="journal article" date="2019" name="Int. J. Syst. Evol. Microbiol.">
        <title>The Global Catalogue of Microorganisms (GCM) 10K type strain sequencing project: providing services to taxonomists for standard genome sequencing and annotation.</title>
        <authorList>
            <consortium name="The Broad Institute Genomics Platform"/>
            <consortium name="The Broad Institute Genome Sequencing Center for Infectious Disease"/>
            <person name="Wu L."/>
            <person name="Ma J."/>
        </authorList>
    </citation>
    <scope>NUCLEOTIDE SEQUENCE [LARGE SCALE GENOMIC DNA]</scope>
    <source>
        <strain evidence="3">JCM 17441</strain>
    </source>
</reference>
<gene>
    <name evidence="2" type="ORF">GCM10022255_075200</name>
</gene>
<evidence type="ECO:0000313" key="3">
    <source>
        <dbReference type="Proteomes" id="UP001500620"/>
    </source>
</evidence>
<dbReference type="SUPFAM" id="SSF52777">
    <property type="entry name" value="CoA-dependent acyltransferases"/>
    <property type="match status" value="2"/>
</dbReference>
<protein>
    <recommendedName>
        <fullName evidence="1">Condensation domain-containing protein</fullName>
    </recommendedName>
</protein>
<proteinExistence type="predicted"/>
<dbReference type="PANTHER" id="PTHR45527:SF1">
    <property type="entry name" value="FATTY ACID SYNTHASE"/>
    <property type="match status" value="1"/>
</dbReference>
<dbReference type="InterPro" id="IPR001242">
    <property type="entry name" value="Condensation_dom"/>
</dbReference>
<dbReference type="Pfam" id="PF00668">
    <property type="entry name" value="Condensation"/>
    <property type="match status" value="1"/>
</dbReference>
<name>A0ABP8DJX9_9ACTN</name>
<dbReference type="Proteomes" id="UP001500620">
    <property type="component" value="Unassembled WGS sequence"/>
</dbReference>
<dbReference type="Gene3D" id="3.30.559.30">
    <property type="entry name" value="Nonribosomal peptide synthetase, condensation domain"/>
    <property type="match status" value="1"/>
</dbReference>
<dbReference type="InterPro" id="IPR023213">
    <property type="entry name" value="CAT-like_dom_sf"/>
</dbReference>
<organism evidence="2 3">
    <name type="scientific">Dactylosporangium darangshiense</name>
    <dbReference type="NCBI Taxonomy" id="579108"/>
    <lineage>
        <taxon>Bacteria</taxon>
        <taxon>Bacillati</taxon>
        <taxon>Actinomycetota</taxon>
        <taxon>Actinomycetes</taxon>
        <taxon>Micromonosporales</taxon>
        <taxon>Micromonosporaceae</taxon>
        <taxon>Dactylosporangium</taxon>
    </lineage>
</organism>
<dbReference type="EMBL" id="BAABAT010000028">
    <property type="protein sequence ID" value="GAA4257631.1"/>
    <property type="molecule type" value="Genomic_DNA"/>
</dbReference>
<evidence type="ECO:0000259" key="1">
    <source>
        <dbReference type="Pfam" id="PF00668"/>
    </source>
</evidence>